<keyword evidence="5" id="KW-1185">Reference proteome</keyword>
<dbReference type="PROSITE" id="PS50930">
    <property type="entry name" value="HTH_LYTTR"/>
    <property type="match status" value="1"/>
</dbReference>
<dbReference type="KEGG" id="ggr:HKW67_17570"/>
<evidence type="ECO:0000256" key="1">
    <source>
        <dbReference type="PROSITE-ProRule" id="PRU00169"/>
    </source>
</evidence>
<dbReference type="Gene3D" id="2.40.50.1020">
    <property type="entry name" value="LytTr DNA-binding domain"/>
    <property type="match status" value="1"/>
</dbReference>
<organism evidence="4 5">
    <name type="scientific">Gemmatimonas groenlandica</name>
    <dbReference type="NCBI Taxonomy" id="2732249"/>
    <lineage>
        <taxon>Bacteria</taxon>
        <taxon>Pseudomonadati</taxon>
        <taxon>Gemmatimonadota</taxon>
        <taxon>Gemmatimonadia</taxon>
        <taxon>Gemmatimonadales</taxon>
        <taxon>Gemmatimonadaceae</taxon>
        <taxon>Gemmatimonas</taxon>
    </lineage>
</organism>
<dbReference type="InterPro" id="IPR011006">
    <property type="entry name" value="CheY-like_superfamily"/>
</dbReference>
<protein>
    <submittedName>
        <fullName evidence="4">Response regulator transcription factor</fullName>
    </submittedName>
</protein>
<keyword evidence="1" id="KW-0597">Phosphoprotein</keyword>
<name>A0A6M4IUP6_9BACT</name>
<dbReference type="GO" id="GO:0003677">
    <property type="term" value="F:DNA binding"/>
    <property type="evidence" value="ECO:0007669"/>
    <property type="project" value="InterPro"/>
</dbReference>
<feature type="domain" description="Response regulatory" evidence="2">
    <location>
        <begin position="8"/>
        <end position="119"/>
    </location>
</feature>
<evidence type="ECO:0000313" key="5">
    <source>
        <dbReference type="Proteomes" id="UP000500938"/>
    </source>
</evidence>
<reference evidence="4 5" key="1">
    <citation type="submission" date="2020-05" db="EMBL/GenBank/DDBJ databases">
        <title>Complete genome sequence of Gemmatimonas greenlandica TET16.</title>
        <authorList>
            <person name="Zeng Y."/>
        </authorList>
    </citation>
    <scope>NUCLEOTIDE SEQUENCE [LARGE SCALE GENOMIC DNA]</scope>
    <source>
        <strain evidence="4 5">TET16</strain>
    </source>
</reference>
<dbReference type="PANTHER" id="PTHR37299:SF1">
    <property type="entry name" value="STAGE 0 SPORULATION PROTEIN A HOMOLOG"/>
    <property type="match status" value="1"/>
</dbReference>
<gene>
    <name evidence="4" type="ORF">HKW67_17570</name>
</gene>
<dbReference type="Pfam" id="PF00072">
    <property type="entry name" value="Response_reg"/>
    <property type="match status" value="1"/>
</dbReference>
<dbReference type="Proteomes" id="UP000500938">
    <property type="component" value="Chromosome"/>
</dbReference>
<dbReference type="InterPro" id="IPR046947">
    <property type="entry name" value="LytR-like"/>
</dbReference>
<evidence type="ECO:0000259" key="3">
    <source>
        <dbReference type="PROSITE" id="PS50930"/>
    </source>
</evidence>
<dbReference type="PANTHER" id="PTHR37299">
    <property type="entry name" value="TRANSCRIPTIONAL REGULATOR-RELATED"/>
    <property type="match status" value="1"/>
</dbReference>
<dbReference type="Pfam" id="PF04397">
    <property type="entry name" value="LytTR"/>
    <property type="match status" value="1"/>
</dbReference>
<evidence type="ECO:0000313" key="4">
    <source>
        <dbReference type="EMBL" id="QJR37196.1"/>
    </source>
</evidence>
<accession>A0A6M4IUP6</accession>
<dbReference type="PROSITE" id="PS50110">
    <property type="entry name" value="RESPONSE_REGULATORY"/>
    <property type="match status" value="1"/>
</dbReference>
<dbReference type="RefSeq" id="WP_171226629.1">
    <property type="nucleotide sequence ID" value="NZ_CP053085.1"/>
</dbReference>
<feature type="domain" description="HTH LytTR-type" evidence="3">
    <location>
        <begin position="146"/>
        <end position="249"/>
    </location>
</feature>
<proteinExistence type="predicted"/>
<dbReference type="AlphaFoldDB" id="A0A6M4IUP6"/>
<dbReference type="SMART" id="SM00850">
    <property type="entry name" value="LytTR"/>
    <property type="match status" value="1"/>
</dbReference>
<dbReference type="SMART" id="SM00448">
    <property type="entry name" value="REC"/>
    <property type="match status" value="1"/>
</dbReference>
<feature type="modified residue" description="4-aspartylphosphate" evidence="1">
    <location>
        <position position="59"/>
    </location>
</feature>
<dbReference type="SUPFAM" id="SSF52172">
    <property type="entry name" value="CheY-like"/>
    <property type="match status" value="1"/>
</dbReference>
<dbReference type="GO" id="GO:0000156">
    <property type="term" value="F:phosphorelay response regulator activity"/>
    <property type="evidence" value="ECO:0007669"/>
    <property type="project" value="InterPro"/>
</dbReference>
<evidence type="ECO:0000259" key="2">
    <source>
        <dbReference type="PROSITE" id="PS50110"/>
    </source>
</evidence>
<dbReference type="EMBL" id="CP053085">
    <property type="protein sequence ID" value="QJR37196.1"/>
    <property type="molecule type" value="Genomic_DNA"/>
</dbReference>
<dbReference type="Gene3D" id="3.40.50.2300">
    <property type="match status" value="1"/>
</dbReference>
<sequence>MSIDRRIRVVIADDEAIARAGLRRMLGAFDWIDVVGEAAHGLAAIETIERLQPELVFLDIQMPGLLGTEVLGRLTKNPFAVFTTAYAEHAVTAFELGAVDYLLKPFGAARLTATLDRVRVALGEPSADSPGDRLGEILGKGPLRRLFIRTGSAIVPLPVSDVRWFEADGDYVIAHVERGRHVLSLSLARLEAQLDPKRFVRIHRAHLVNLDHVLAFRSHGKGGMVAELRGGELLAVSRVRAQELRRLGV</sequence>
<dbReference type="InterPro" id="IPR007492">
    <property type="entry name" value="LytTR_DNA-bd_dom"/>
</dbReference>
<dbReference type="InterPro" id="IPR001789">
    <property type="entry name" value="Sig_transdc_resp-reg_receiver"/>
</dbReference>